<name>A0ABY2S5E9_9PSEU</name>
<evidence type="ECO:0000259" key="3">
    <source>
        <dbReference type="PROSITE" id="PS50977"/>
    </source>
</evidence>
<dbReference type="InterPro" id="IPR039536">
    <property type="entry name" value="TetR_C_Proteobacteria"/>
</dbReference>
<feature type="DNA-binding region" description="H-T-H motif" evidence="2">
    <location>
        <begin position="43"/>
        <end position="62"/>
    </location>
</feature>
<proteinExistence type="predicted"/>
<dbReference type="SUPFAM" id="SSF46689">
    <property type="entry name" value="Homeodomain-like"/>
    <property type="match status" value="1"/>
</dbReference>
<protein>
    <submittedName>
        <fullName evidence="4">TetR/AcrR family transcriptional regulator</fullName>
    </submittedName>
</protein>
<gene>
    <name evidence="4" type="ORF">FCN18_15595</name>
</gene>
<keyword evidence="1 2" id="KW-0238">DNA-binding</keyword>
<reference evidence="4 5" key="1">
    <citation type="journal article" date="2015" name="Antonie Van Leeuwenhoek">
        <title>Prauserella endophytica sp. nov., an endophytic actinobacterium isolated from Tamarix taklamakanensis.</title>
        <authorList>
            <person name="Liu J.M."/>
            <person name="Habden X."/>
            <person name="Guo L."/>
            <person name="Tuo L."/>
            <person name="Jiang Z.K."/>
            <person name="Liu S.W."/>
            <person name="Liu X.F."/>
            <person name="Chen L."/>
            <person name="Li R.F."/>
            <person name="Zhang Y.Q."/>
            <person name="Sun C.H."/>
        </authorList>
    </citation>
    <scope>NUCLEOTIDE SEQUENCE [LARGE SCALE GENOMIC DNA]</scope>
    <source>
        <strain evidence="4 5">CGMCC 4.7182</strain>
    </source>
</reference>
<dbReference type="PANTHER" id="PTHR30055">
    <property type="entry name" value="HTH-TYPE TRANSCRIPTIONAL REGULATOR RUTR"/>
    <property type="match status" value="1"/>
</dbReference>
<keyword evidence="5" id="KW-1185">Reference proteome</keyword>
<dbReference type="Proteomes" id="UP000309992">
    <property type="component" value="Unassembled WGS sequence"/>
</dbReference>
<evidence type="ECO:0000256" key="2">
    <source>
        <dbReference type="PROSITE-ProRule" id="PRU00335"/>
    </source>
</evidence>
<feature type="domain" description="HTH tetR-type" evidence="3">
    <location>
        <begin position="20"/>
        <end position="80"/>
    </location>
</feature>
<dbReference type="Pfam" id="PF14246">
    <property type="entry name" value="TetR_C_7"/>
    <property type="match status" value="1"/>
</dbReference>
<dbReference type="Gene3D" id="1.10.10.60">
    <property type="entry name" value="Homeodomain-like"/>
    <property type="match status" value="1"/>
</dbReference>
<organism evidence="4 5">
    <name type="scientific">Prauserella endophytica</name>
    <dbReference type="NCBI Taxonomy" id="1592324"/>
    <lineage>
        <taxon>Bacteria</taxon>
        <taxon>Bacillati</taxon>
        <taxon>Actinomycetota</taxon>
        <taxon>Actinomycetes</taxon>
        <taxon>Pseudonocardiales</taxon>
        <taxon>Pseudonocardiaceae</taxon>
        <taxon>Prauserella</taxon>
        <taxon>Prauserella coralliicola group</taxon>
    </lineage>
</organism>
<dbReference type="Pfam" id="PF00440">
    <property type="entry name" value="TetR_N"/>
    <property type="match status" value="1"/>
</dbReference>
<dbReference type="InterPro" id="IPR009057">
    <property type="entry name" value="Homeodomain-like_sf"/>
</dbReference>
<evidence type="ECO:0000313" key="4">
    <source>
        <dbReference type="EMBL" id="TKG70938.1"/>
    </source>
</evidence>
<dbReference type="PRINTS" id="PR00455">
    <property type="entry name" value="HTHTETR"/>
</dbReference>
<accession>A0ABY2S5E9</accession>
<dbReference type="InterPro" id="IPR050109">
    <property type="entry name" value="HTH-type_TetR-like_transc_reg"/>
</dbReference>
<dbReference type="InterPro" id="IPR001647">
    <property type="entry name" value="HTH_TetR"/>
</dbReference>
<sequence>MAAKSTGRTRAGRPTQAEAAKLGERIRRAALDVFLDRGFDGTTMEAVAQAAEVSKRTLYGKYPDKRALFLAVVQWAMARQQHEEPAVDSTPDDLGEALLAIARSTLARAVDPDLVRLSRIAMTEAVRFPEFARGAQSLTWSPRIQTIMDVLRRHAEQGTVAVDDPEIAAEQFLAMVAAVPARLAAFGVTRPPEVEERHLRHAVSLFLHGVLARPDERR</sequence>
<dbReference type="PROSITE" id="PS50977">
    <property type="entry name" value="HTH_TETR_2"/>
    <property type="match status" value="1"/>
</dbReference>
<dbReference type="InterPro" id="IPR036271">
    <property type="entry name" value="Tet_transcr_reg_TetR-rel_C_sf"/>
</dbReference>
<comment type="caution">
    <text evidence="4">The sequence shown here is derived from an EMBL/GenBank/DDBJ whole genome shotgun (WGS) entry which is preliminary data.</text>
</comment>
<evidence type="ECO:0000313" key="5">
    <source>
        <dbReference type="Proteomes" id="UP000309992"/>
    </source>
</evidence>
<dbReference type="SUPFAM" id="SSF48498">
    <property type="entry name" value="Tetracyclin repressor-like, C-terminal domain"/>
    <property type="match status" value="1"/>
</dbReference>
<dbReference type="Gene3D" id="1.10.357.10">
    <property type="entry name" value="Tetracycline Repressor, domain 2"/>
    <property type="match status" value="1"/>
</dbReference>
<dbReference type="EMBL" id="SWMS01000007">
    <property type="protein sequence ID" value="TKG70938.1"/>
    <property type="molecule type" value="Genomic_DNA"/>
</dbReference>
<evidence type="ECO:0000256" key="1">
    <source>
        <dbReference type="ARBA" id="ARBA00023125"/>
    </source>
</evidence>
<dbReference type="PANTHER" id="PTHR30055:SF146">
    <property type="entry name" value="HTH-TYPE TRANSCRIPTIONAL DUAL REGULATOR CECR"/>
    <property type="match status" value="1"/>
</dbReference>
<dbReference type="RefSeq" id="WP_112267688.1">
    <property type="nucleotide sequence ID" value="NZ_SWMS01000007.1"/>
</dbReference>